<proteinExistence type="predicted"/>
<feature type="transmembrane region" description="Helical" evidence="1">
    <location>
        <begin position="5"/>
        <end position="23"/>
    </location>
</feature>
<sequence>MTLDFIARAGAAGMIVSGAALGYSYVAHPHHMTPDTIASPGWIAIHTLFAVSLILGLMGTTALYAPTAERSGWLGLAGFATLFVGMMMIFGLDYYEVLIAPFLAVHYPQVIADHGAGDAMGAVAAAFPAAGLLTVIGYALLGWAWLRSAVVPRALGLALIAASLAFGVALSPVGGLMAAKFTATAFGLSLIAVGLNAWRGARHDTIAA</sequence>
<keyword evidence="1" id="KW-1133">Transmembrane helix</keyword>
<dbReference type="EMBL" id="OMOQ01000003">
    <property type="protein sequence ID" value="SPH24164.1"/>
    <property type="molecule type" value="Genomic_DNA"/>
</dbReference>
<dbReference type="OrthoDB" id="7857225at2"/>
<evidence type="ECO:0000313" key="2">
    <source>
        <dbReference type="EMBL" id="SPH24164.1"/>
    </source>
</evidence>
<keyword evidence="1" id="KW-0812">Transmembrane</keyword>
<evidence type="ECO:0000256" key="1">
    <source>
        <dbReference type="SAM" id="Phobius"/>
    </source>
</evidence>
<accession>A0A2R8BLC4</accession>
<evidence type="ECO:0008006" key="4">
    <source>
        <dbReference type="Google" id="ProtNLM"/>
    </source>
</evidence>
<dbReference type="AlphaFoldDB" id="A0A2R8BLC4"/>
<keyword evidence="3" id="KW-1185">Reference proteome</keyword>
<feature type="transmembrane region" description="Helical" evidence="1">
    <location>
        <begin position="177"/>
        <end position="198"/>
    </location>
</feature>
<feature type="transmembrane region" description="Helical" evidence="1">
    <location>
        <begin position="72"/>
        <end position="92"/>
    </location>
</feature>
<feature type="transmembrane region" description="Helical" evidence="1">
    <location>
        <begin position="43"/>
        <end position="65"/>
    </location>
</feature>
<reference evidence="2 3" key="1">
    <citation type="submission" date="2018-03" db="EMBL/GenBank/DDBJ databases">
        <authorList>
            <person name="Keele B.F."/>
        </authorList>
    </citation>
    <scope>NUCLEOTIDE SEQUENCE [LARGE SCALE GENOMIC DNA]</scope>
    <source>
        <strain evidence="2 3">CECT 8626</strain>
    </source>
</reference>
<gene>
    <name evidence="2" type="ORF">DEA8626_03213</name>
</gene>
<feature type="transmembrane region" description="Helical" evidence="1">
    <location>
        <begin position="153"/>
        <end position="171"/>
    </location>
</feature>
<dbReference type="RefSeq" id="WP_108854217.1">
    <property type="nucleotide sequence ID" value="NZ_OMOQ01000003.1"/>
</dbReference>
<evidence type="ECO:0000313" key="3">
    <source>
        <dbReference type="Proteomes" id="UP000244924"/>
    </source>
</evidence>
<feature type="transmembrane region" description="Helical" evidence="1">
    <location>
        <begin position="122"/>
        <end position="146"/>
    </location>
</feature>
<organism evidence="2 3">
    <name type="scientific">Albidovulum aquaemixtae</name>
    <dbReference type="NCBI Taxonomy" id="1542388"/>
    <lineage>
        <taxon>Bacteria</taxon>
        <taxon>Pseudomonadati</taxon>
        <taxon>Pseudomonadota</taxon>
        <taxon>Alphaproteobacteria</taxon>
        <taxon>Rhodobacterales</taxon>
        <taxon>Paracoccaceae</taxon>
        <taxon>Albidovulum</taxon>
    </lineage>
</organism>
<name>A0A2R8BLC4_9RHOB</name>
<keyword evidence="1" id="KW-0472">Membrane</keyword>
<protein>
    <recommendedName>
        <fullName evidence="4">DUF998 domain-containing protein</fullName>
    </recommendedName>
</protein>
<dbReference type="Proteomes" id="UP000244924">
    <property type="component" value="Unassembled WGS sequence"/>
</dbReference>